<gene>
    <name evidence="2" type="ORF">HID58_029629</name>
</gene>
<dbReference type="InterPro" id="IPR013187">
    <property type="entry name" value="F-box-assoc_dom_typ3"/>
</dbReference>
<dbReference type="InterPro" id="IPR036047">
    <property type="entry name" value="F-box-like_dom_sf"/>
</dbReference>
<feature type="non-terminal residue" evidence="2">
    <location>
        <position position="1"/>
    </location>
</feature>
<dbReference type="InterPro" id="IPR017451">
    <property type="entry name" value="F-box-assoc_interact_dom"/>
</dbReference>
<dbReference type="Pfam" id="PF00646">
    <property type="entry name" value="F-box"/>
    <property type="match status" value="2"/>
</dbReference>
<dbReference type="PANTHER" id="PTHR31111">
    <property type="entry name" value="BNAA05G37150D PROTEIN-RELATED"/>
    <property type="match status" value="1"/>
</dbReference>
<dbReference type="Gene3D" id="1.20.1280.50">
    <property type="match status" value="1"/>
</dbReference>
<sequence>CFLDITSQLRKRRKPKSRGTFRRSHLGFIKSAMESLEQFLKCITLGIPRHETQTSNSVRELSDPIPVDLHIEIFSRVPLRIEILGIHTSRSHDFTELFLTTSLTRPRLLFTIKDKHKLFFYSSPQPHNPSENSSLVATPYRCTIVPKYRSTYMSKPRWFKGSFVIVSFDVRSEKVSFIYKDENMLPKPYLSSSSSDKLGLHCRVEQNLVLWVLEDAGNHKWSKHSYVLSLSPLGYHIVKLSTHGTLPFGSTILRRTLLKESIFRDWKSLSILHLSTPFFCNCIQKAFHLSTTSIHETQSSNSVRNHSDPPSGDDLLVSIFSRLPLKSIARFRCVSKFLASILRRHDFTELFLTKSLTRPRLLFTVKATNGKLLFYSSPQPHNPDHNSCLVPTPYHTSSFPEYLPSDICSTSNPTEISQTYLGYDPIGKQFKVLCVTLSRDERPKTHQVLTLESGKRVWRTVEHKFYFEDNFTMSGDVCINGVLYFGAAVGRSSMIVCFDVGSEKFSFINTNEDMRIQYPCLSGSLTLFNYKGKLGIRQDSDNMFCENELVLWVLEDAGNHKWCKHSYVLSPLGSDLVQYNRFIGMTSTGEVVFSGLSQLHEPSDLFYLSFYNLQSGTFKRVYFQGLEEFKQQFTTPHTFLDYVENIKFILVLWVLEDAEYHKWSKHIYVFSPLDKELVKCTEFVGMTGTCEVVYFSYSYHPVNRYHVLFYNIERKTFTRVNIQFSENLTLARFEAQCSKSVREYSVPQIPDDLLIIIFSLVTGKSVARFRCVSKHWASVLRRSDFTELFWTKSLTRPRLLFTINFKGKLFFYSAPQPHNPDDNSSLVATPYQTCSFPKRLLANTFKPLCGLALLMDEPVICNPATGEFLTLPKVLLEEKDLPNPKEFSKMFCLGYDPVGKQFKVLCMTSSSFDERLTTHLVLTLESRKPLWRKVELKFLFVRNRRMSFGSICINGVLYFGAEFGKSTVIVCFDVRSEKFRFINADEVMELDRRFELFNYKEDARNHKWFKHVLELSPYEEKMVENTKIVGMTGTGEIVFASYSHLPISWCRVVFYNMERKTFTRVKIEGFEVEEPRVKKYIDTFIDYAENVEFM</sequence>
<comment type="caution">
    <text evidence="2">The sequence shown here is derived from an EMBL/GenBank/DDBJ whole genome shotgun (WGS) entry which is preliminary data.</text>
</comment>
<dbReference type="NCBIfam" id="TIGR01640">
    <property type="entry name" value="F_box_assoc_1"/>
    <property type="match status" value="2"/>
</dbReference>
<reference evidence="2 3" key="1">
    <citation type="submission" date="2021-05" db="EMBL/GenBank/DDBJ databases">
        <title>Genome Assembly of Synthetic Allotetraploid Brassica napus Reveals Homoeologous Exchanges between Subgenomes.</title>
        <authorList>
            <person name="Davis J.T."/>
        </authorList>
    </citation>
    <scope>NUCLEOTIDE SEQUENCE [LARGE SCALE GENOMIC DNA]</scope>
    <source>
        <strain evidence="3">cv. Da-Ae</strain>
        <tissue evidence="2">Seedling</tissue>
    </source>
</reference>
<dbReference type="Proteomes" id="UP000824890">
    <property type="component" value="Unassembled WGS sequence"/>
</dbReference>
<name>A0ABQ8CDR3_BRANA</name>
<evidence type="ECO:0000313" key="3">
    <source>
        <dbReference type="Proteomes" id="UP000824890"/>
    </source>
</evidence>
<evidence type="ECO:0000313" key="2">
    <source>
        <dbReference type="EMBL" id="KAH0915183.1"/>
    </source>
</evidence>
<organism evidence="2 3">
    <name type="scientific">Brassica napus</name>
    <name type="common">Rape</name>
    <dbReference type="NCBI Taxonomy" id="3708"/>
    <lineage>
        <taxon>Eukaryota</taxon>
        <taxon>Viridiplantae</taxon>
        <taxon>Streptophyta</taxon>
        <taxon>Embryophyta</taxon>
        <taxon>Tracheophyta</taxon>
        <taxon>Spermatophyta</taxon>
        <taxon>Magnoliopsida</taxon>
        <taxon>eudicotyledons</taxon>
        <taxon>Gunneridae</taxon>
        <taxon>Pentapetalae</taxon>
        <taxon>rosids</taxon>
        <taxon>malvids</taxon>
        <taxon>Brassicales</taxon>
        <taxon>Brassicaceae</taxon>
        <taxon>Brassiceae</taxon>
        <taxon>Brassica</taxon>
    </lineage>
</organism>
<dbReference type="PANTHER" id="PTHR31111:SF65">
    <property type="entry name" value="F-BOX DOMAIN-CONTAINING PROTEIN"/>
    <property type="match status" value="1"/>
</dbReference>
<dbReference type="SUPFAM" id="SSF81383">
    <property type="entry name" value="F-box domain"/>
    <property type="match status" value="2"/>
</dbReference>
<accession>A0ABQ8CDR3</accession>
<keyword evidence="3" id="KW-1185">Reference proteome</keyword>
<protein>
    <recommendedName>
        <fullName evidence="1">F-box domain-containing protein</fullName>
    </recommendedName>
</protein>
<dbReference type="EMBL" id="JAGKQM010000008">
    <property type="protein sequence ID" value="KAH0915183.1"/>
    <property type="molecule type" value="Genomic_DNA"/>
</dbReference>
<dbReference type="PROSITE" id="PS50181">
    <property type="entry name" value="FBOX"/>
    <property type="match status" value="1"/>
</dbReference>
<evidence type="ECO:0000259" key="1">
    <source>
        <dbReference type="PROSITE" id="PS50181"/>
    </source>
</evidence>
<dbReference type="Pfam" id="PF08268">
    <property type="entry name" value="FBA_3"/>
    <property type="match status" value="5"/>
</dbReference>
<dbReference type="SMART" id="SM00256">
    <property type="entry name" value="FBOX"/>
    <property type="match status" value="2"/>
</dbReference>
<dbReference type="InterPro" id="IPR001810">
    <property type="entry name" value="F-box_dom"/>
</dbReference>
<feature type="domain" description="F-box" evidence="1">
    <location>
        <begin position="743"/>
        <end position="793"/>
    </location>
</feature>
<proteinExistence type="predicted"/>